<evidence type="ECO:0008006" key="3">
    <source>
        <dbReference type="Google" id="ProtNLM"/>
    </source>
</evidence>
<dbReference type="Proteomes" id="UP001349343">
    <property type="component" value="Segment"/>
</dbReference>
<reference evidence="1 2" key="1">
    <citation type="submission" date="2023-11" db="EMBL/GenBank/DDBJ databases">
        <authorList>
            <person name="Cook R."/>
            <person name="Crisci M."/>
            <person name="Pye H."/>
            <person name="Adriaenssens E."/>
            <person name="Santini J."/>
        </authorList>
    </citation>
    <scope>NUCLEOTIDE SEQUENCE [LARGE SCALE GENOMIC DNA]</scope>
    <source>
        <strain evidence="1">Lak_Megaphage_RVC_JS4_GC31</strain>
    </source>
</reference>
<proteinExistence type="predicted"/>
<name>A0ABZ0Z591_9CAUD</name>
<dbReference type="EMBL" id="OR769222">
    <property type="protein sequence ID" value="WQJ53173.1"/>
    <property type="molecule type" value="Genomic_DNA"/>
</dbReference>
<evidence type="ECO:0000313" key="1">
    <source>
        <dbReference type="EMBL" id="WQJ53173.1"/>
    </source>
</evidence>
<accession>A0ABZ0Z591</accession>
<organism evidence="1 2">
    <name type="scientific">phage Lak_Megaphage_RVC_JS4_GC31</name>
    <dbReference type="NCBI Taxonomy" id="3109228"/>
    <lineage>
        <taxon>Viruses</taxon>
        <taxon>Duplodnaviria</taxon>
        <taxon>Heunggongvirae</taxon>
        <taxon>Uroviricota</taxon>
        <taxon>Caudoviricetes</taxon>
        <taxon>Caudoviricetes code 15 clade</taxon>
    </lineage>
</organism>
<keyword evidence="2" id="KW-1185">Reference proteome</keyword>
<sequence>MKTFEQLRKGDKVYNVVFNYNTYESTLSELVITDYNLLTKETRYYYDRPYGLEEYEATVEIAHFKLNNNFNLKLDIDQNRSSSAYGKETREPGQGVSTFYSTSIDKAKEYIRHMLDQRLNYEIKELDKHNQKIDIINKEYSKWSD</sequence>
<protein>
    <recommendedName>
        <fullName evidence="3">DUF3284 domain-containing protein</fullName>
    </recommendedName>
</protein>
<evidence type="ECO:0000313" key="2">
    <source>
        <dbReference type="Proteomes" id="UP001349343"/>
    </source>
</evidence>